<feature type="binding site" description="axial binding residue" evidence="6">
    <location>
        <position position="147"/>
    </location>
    <ligand>
        <name>heme c</name>
        <dbReference type="ChEBI" id="CHEBI:61717"/>
    </ligand>
    <ligandPart>
        <name>Fe</name>
        <dbReference type="ChEBI" id="CHEBI:18248"/>
    </ligandPart>
</feature>
<dbReference type="AlphaFoldDB" id="A0A521BTE3"/>
<keyword evidence="4" id="KW-0249">Electron transport</keyword>
<dbReference type="GO" id="GO:0005506">
    <property type="term" value="F:iron ion binding"/>
    <property type="evidence" value="ECO:0007669"/>
    <property type="project" value="InterPro"/>
</dbReference>
<dbReference type="InterPro" id="IPR015984">
    <property type="entry name" value="Cyt_c_prime_subgr"/>
</dbReference>
<evidence type="ECO:0000256" key="4">
    <source>
        <dbReference type="ARBA" id="ARBA00022982"/>
    </source>
</evidence>
<dbReference type="GO" id="GO:0022900">
    <property type="term" value="P:electron transport chain"/>
    <property type="evidence" value="ECO:0007669"/>
    <property type="project" value="InterPro"/>
</dbReference>
<evidence type="ECO:0000256" key="2">
    <source>
        <dbReference type="ARBA" id="ARBA00022617"/>
    </source>
</evidence>
<dbReference type="EMBL" id="FXTO01000004">
    <property type="protein sequence ID" value="SMO50417.1"/>
    <property type="molecule type" value="Genomic_DNA"/>
</dbReference>
<dbReference type="Pfam" id="PF01322">
    <property type="entry name" value="Cytochrom_C_2"/>
    <property type="match status" value="1"/>
</dbReference>
<protein>
    <submittedName>
        <fullName evidence="9">Cytochrome c556</fullName>
    </submittedName>
</protein>
<keyword evidence="3 6" id="KW-0479">Metal-binding</keyword>
<dbReference type="Proteomes" id="UP000316030">
    <property type="component" value="Unassembled WGS sequence"/>
</dbReference>
<dbReference type="GO" id="GO:0020037">
    <property type="term" value="F:heme binding"/>
    <property type="evidence" value="ECO:0007669"/>
    <property type="project" value="InterPro"/>
</dbReference>
<keyword evidence="10" id="KW-1185">Reference proteome</keyword>
<dbReference type="Gene3D" id="1.20.120.10">
    <property type="entry name" value="Cytochrome c/b562"/>
    <property type="match status" value="1"/>
</dbReference>
<reference evidence="9 10" key="1">
    <citation type="submission" date="2017-05" db="EMBL/GenBank/DDBJ databases">
        <authorList>
            <person name="Varghese N."/>
            <person name="Submissions S."/>
        </authorList>
    </citation>
    <scope>NUCLEOTIDE SEQUENCE [LARGE SCALE GENOMIC DNA]</scope>
    <source>
        <strain evidence="9 10">DSM 29506</strain>
    </source>
</reference>
<evidence type="ECO:0000256" key="5">
    <source>
        <dbReference type="ARBA" id="ARBA00023004"/>
    </source>
</evidence>
<keyword evidence="8" id="KW-0732">Signal</keyword>
<keyword evidence="2 7" id="KW-0349">Heme</keyword>
<proteinExistence type="predicted"/>
<gene>
    <name evidence="9" type="ORF">SAMN06265173_10496</name>
</gene>
<name>A0A521BTE3_9RHOB</name>
<dbReference type="InterPro" id="IPR012127">
    <property type="entry name" value="Cyt_c_prime"/>
</dbReference>
<dbReference type="RefSeq" id="WP_142492356.1">
    <property type="nucleotide sequence ID" value="NZ_FXTO01000004.1"/>
</dbReference>
<comment type="PTM">
    <text evidence="7">Binds 1 heme group per subunit.</text>
</comment>
<evidence type="ECO:0000313" key="9">
    <source>
        <dbReference type="EMBL" id="SMO50417.1"/>
    </source>
</evidence>
<dbReference type="InterPro" id="IPR010980">
    <property type="entry name" value="Cyt_c/b562"/>
</dbReference>
<feature type="binding site" description="covalent" evidence="7">
    <location>
        <position position="146"/>
    </location>
    <ligand>
        <name>heme c</name>
        <dbReference type="ChEBI" id="CHEBI:61717"/>
    </ligand>
</feature>
<organism evidence="9 10">
    <name type="scientific">Thalassovita litoralis</name>
    <dbReference type="NCBI Taxonomy" id="1010611"/>
    <lineage>
        <taxon>Bacteria</taxon>
        <taxon>Pseudomonadati</taxon>
        <taxon>Pseudomonadota</taxon>
        <taxon>Alphaproteobacteria</taxon>
        <taxon>Rhodobacterales</taxon>
        <taxon>Roseobacteraceae</taxon>
        <taxon>Thalassovita</taxon>
    </lineage>
</organism>
<dbReference type="InterPro" id="IPR002321">
    <property type="entry name" value="Cyt_c_II"/>
</dbReference>
<dbReference type="PIRSF" id="PIRSF000027">
    <property type="entry name" value="Cytc_c_prime"/>
    <property type="match status" value="1"/>
</dbReference>
<evidence type="ECO:0000256" key="8">
    <source>
        <dbReference type="SAM" id="SignalP"/>
    </source>
</evidence>
<dbReference type="GO" id="GO:0042597">
    <property type="term" value="C:periplasmic space"/>
    <property type="evidence" value="ECO:0007669"/>
    <property type="project" value="InterPro"/>
</dbReference>
<evidence type="ECO:0000256" key="7">
    <source>
        <dbReference type="PIRSR" id="PIRSR000027-2"/>
    </source>
</evidence>
<evidence type="ECO:0000256" key="6">
    <source>
        <dbReference type="PIRSR" id="PIRSR000027-1"/>
    </source>
</evidence>
<evidence type="ECO:0000313" key="10">
    <source>
        <dbReference type="Proteomes" id="UP000316030"/>
    </source>
</evidence>
<dbReference type="PROSITE" id="PS51009">
    <property type="entry name" value="CYTCII"/>
    <property type="match status" value="1"/>
</dbReference>
<dbReference type="SUPFAM" id="SSF47175">
    <property type="entry name" value="Cytochromes"/>
    <property type="match status" value="1"/>
</dbReference>
<evidence type="ECO:0000256" key="3">
    <source>
        <dbReference type="ARBA" id="ARBA00022723"/>
    </source>
</evidence>
<dbReference type="OrthoDB" id="7596534at2"/>
<keyword evidence="1" id="KW-0813">Transport</keyword>
<feature type="binding site" description="covalent" evidence="7">
    <location>
        <position position="143"/>
    </location>
    <ligand>
        <name>heme c</name>
        <dbReference type="ChEBI" id="CHEBI:61717"/>
    </ligand>
</feature>
<evidence type="ECO:0000256" key="1">
    <source>
        <dbReference type="ARBA" id="ARBA00022448"/>
    </source>
</evidence>
<dbReference type="PRINTS" id="PR00608">
    <property type="entry name" value="CYTCHROMECII"/>
</dbReference>
<feature type="chain" id="PRO_5022196829" evidence="8">
    <location>
        <begin position="23"/>
        <end position="155"/>
    </location>
</feature>
<sequence>MTLRAFLTTLTLSAVAATGAYAQDDAAKAAIKARQAQMDLYAFNLGALGAMAKGAVAYDADAASKAAGNLAMLTKLDQSRMWPEGSDDMSADNTRALPAMWENMGDVMAKGGDLAKAAAAMEAAAGNGLESLQAAMGPLGGACGACHKAYRAPES</sequence>
<keyword evidence="5 6" id="KW-0408">Iron</keyword>
<accession>A0A521BTE3</accession>
<dbReference type="GO" id="GO:0009055">
    <property type="term" value="F:electron transfer activity"/>
    <property type="evidence" value="ECO:0007669"/>
    <property type="project" value="InterPro"/>
</dbReference>
<feature type="signal peptide" evidence="8">
    <location>
        <begin position="1"/>
        <end position="22"/>
    </location>
</feature>